<dbReference type="PANTHER" id="PTHR38785">
    <property type="entry name" value="HOMOLOG OF VIRK"/>
    <property type="match status" value="1"/>
</dbReference>
<dbReference type="RefSeq" id="WP_108359923.1">
    <property type="nucleotide sequence ID" value="NZ_NESP01000001.1"/>
</dbReference>
<name>A0A315ER18_9BURK</name>
<keyword evidence="2" id="KW-1185">Reference proteome</keyword>
<dbReference type="EMBL" id="NESP01000001">
    <property type="protein sequence ID" value="PUE58394.1"/>
    <property type="molecule type" value="Genomic_DNA"/>
</dbReference>
<dbReference type="Pfam" id="PF04393">
    <property type="entry name" value="DUF535"/>
    <property type="match status" value="1"/>
</dbReference>
<dbReference type="GO" id="GO:0006974">
    <property type="term" value="P:DNA damage response"/>
    <property type="evidence" value="ECO:0007669"/>
    <property type="project" value="TreeGrafter"/>
</dbReference>
<dbReference type="PANTHER" id="PTHR38785:SF1">
    <property type="entry name" value="HOMOLOG OF VIRK"/>
    <property type="match status" value="1"/>
</dbReference>
<dbReference type="InterPro" id="IPR007488">
    <property type="entry name" value="DUF535"/>
</dbReference>
<evidence type="ECO:0008006" key="3">
    <source>
        <dbReference type="Google" id="ProtNLM"/>
    </source>
</evidence>
<protein>
    <recommendedName>
        <fullName evidence="3">DUF535 domain-containing protein</fullName>
    </recommendedName>
</protein>
<accession>A0A315ER18</accession>
<proteinExistence type="predicted"/>
<sequence>MTHRSLDAPTSQELFRLTDNGSGGWLQTAKRRLKFRLRYWWCEAHLRRIHSFFQDHGLAELTHTELPVMLRPMRPYLWGGLGVEARTNAMLAHFEWLMARHSAQAVVDFYKRGSYTFFKQSYPEGDITIDIEPGRGLGREGEFELHLKFNGAAVMRAAFSILPAQMVGMQEPGFVMAIGNMQGQRFLNQEIKIVTQKMERTRPQNILMTALQGLASGWQLVGMLGVSDVAHVYSGYRSLSQRVGQSYDGLWAEMGTTGALSKVHWNLPIQWVARSEQDVPSNKRSQLRRKNEIRQKIFDEVARNSAGL</sequence>
<reference evidence="1 2" key="1">
    <citation type="submission" date="2017-04" db="EMBL/GenBank/DDBJ databases">
        <title>Unexpected and diverse lifestyles within the genus Limnohabitans.</title>
        <authorList>
            <person name="Kasalicky V."/>
            <person name="Mehrshad M."/>
            <person name="Andrei S.-A."/>
            <person name="Salcher M."/>
            <person name="Kratochvilova H."/>
            <person name="Simek K."/>
            <person name="Ghai R."/>
        </authorList>
    </citation>
    <scope>NUCLEOTIDE SEQUENCE [LARGE SCALE GENOMIC DNA]</scope>
    <source>
        <strain evidence="1 2">MWH-C5</strain>
    </source>
</reference>
<evidence type="ECO:0000313" key="1">
    <source>
        <dbReference type="EMBL" id="PUE58394.1"/>
    </source>
</evidence>
<organism evidence="1 2">
    <name type="scientific">Limnohabitans curvus</name>
    <dbReference type="NCBI Taxonomy" id="323423"/>
    <lineage>
        <taxon>Bacteria</taxon>
        <taxon>Pseudomonadati</taxon>
        <taxon>Pseudomonadota</taxon>
        <taxon>Betaproteobacteria</taxon>
        <taxon>Burkholderiales</taxon>
        <taxon>Comamonadaceae</taxon>
        <taxon>Limnohabitans</taxon>
    </lineage>
</organism>
<dbReference type="Proteomes" id="UP000251341">
    <property type="component" value="Unassembled WGS sequence"/>
</dbReference>
<evidence type="ECO:0000313" key="2">
    <source>
        <dbReference type="Proteomes" id="UP000251341"/>
    </source>
</evidence>
<comment type="caution">
    <text evidence="1">The sequence shown here is derived from an EMBL/GenBank/DDBJ whole genome shotgun (WGS) entry which is preliminary data.</text>
</comment>
<dbReference type="AlphaFoldDB" id="A0A315ER18"/>
<gene>
    <name evidence="1" type="ORF">B9Z44_01520</name>
</gene>